<dbReference type="Pfam" id="PF00076">
    <property type="entry name" value="RRM_1"/>
    <property type="match status" value="2"/>
</dbReference>
<evidence type="ECO:0000256" key="1">
    <source>
        <dbReference type="ARBA" id="ARBA00004123"/>
    </source>
</evidence>
<keyword evidence="3" id="KW-0677">Repeat</keyword>
<gene>
    <name evidence="9" type="ORF">BS50DRAFT_271688</name>
</gene>
<evidence type="ECO:0000256" key="7">
    <source>
        <dbReference type="SAM" id="MobiDB-lite"/>
    </source>
</evidence>
<reference evidence="9 10" key="1">
    <citation type="journal article" date="2018" name="Front. Microbiol.">
        <title>Genome-Wide Analysis of Corynespora cassiicola Leaf Fall Disease Putative Effectors.</title>
        <authorList>
            <person name="Lopez D."/>
            <person name="Ribeiro S."/>
            <person name="Label P."/>
            <person name="Fumanal B."/>
            <person name="Venisse J.S."/>
            <person name="Kohler A."/>
            <person name="de Oliveira R.R."/>
            <person name="Labutti K."/>
            <person name="Lipzen A."/>
            <person name="Lail K."/>
            <person name="Bauer D."/>
            <person name="Ohm R.A."/>
            <person name="Barry K.W."/>
            <person name="Spatafora J."/>
            <person name="Grigoriev I.V."/>
            <person name="Martin F.M."/>
            <person name="Pujade-Renaud V."/>
        </authorList>
    </citation>
    <scope>NUCLEOTIDE SEQUENCE [LARGE SCALE GENOMIC DNA]</scope>
    <source>
        <strain evidence="9 10">Philippines</strain>
    </source>
</reference>
<dbReference type="AlphaFoldDB" id="A0A2T2P013"/>
<accession>A0A2T2P013</accession>
<feature type="domain" description="RRM" evidence="8">
    <location>
        <begin position="30"/>
        <end position="108"/>
    </location>
</feature>
<evidence type="ECO:0000256" key="4">
    <source>
        <dbReference type="ARBA" id="ARBA00022884"/>
    </source>
</evidence>
<evidence type="ECO:0000313" key="10">
    <source>
        <dbReference type="Proteomes" id="UP000240883"/>
    </source>
</evidence>
<sequence length="313" mass="33640">MAANRHWYYFPSLSEIASIITNHREQNKEATVYVGNLHENMRPDLLAAIFNQHGVVRNVNMPIDRVNGKHQGFGFVEFSDEAEAAYAEKIMNQIPLFGSRIRVNRASADKQKATSVGAELFIGQLDQMVTEKDLYEVFVNFGQLIGPPKIARDDVGISKGYGFVSYADFESSDAAIAKMNGVEMMGKPISVQYAFKRDGKGERHGDEAERMLAAQGKAHGILPEANPLNPALFQPVPVIAPPGVPMGVDSRGVPGAPHAPAGFGRAPSTTPLPPPPHGLPARPPSGAPSNMYPPPTGFPPGPPGPPGGFAPRY</sequence>
<dbReference type="Proteomes" id="UP000240883">
    <property type="component" value="Unassembled WGS sequence"/>
</dbReference>
<name>A0A2T2P013_CORCC</name>
<dbReference type="InterPro" id="IPR035979">
    <property type="entry name" value="RBD_domain_sf"/>
</dbReference>
<dbReference type="GO" id="GO:0005686">
    <property type="term" value="C:U2 snRNP"/>
    <property type="evidence" value="ECO:0007669"/>
    <property type="project" value="TreeGrafter"/>
</dbReference>
<dbReference type="GO" id="GO:0071011">
    <property type="term" value="C:precatalytic spliceosome"/>
    <property type="evidence" value="ECO:0007669"/>
    <property type="project" value="TreeGrafter"/>
</dbReference>
<feature type="domain" description="RRM" evidence="8">
    <location>
        <begin position="118"/>
        <end position="196"/>
    </location>
</feature>
<keyword evidence="4 6" id="KW-0694">RNA-binding</keyword>
<protein>
    <submittedName>
        <fullName evidence="9">RNA-binding domain-containing protein</fullName>
    </submittedName>
</protein>
<comment type="subcellular location">
    <subcellularLocation>
        <location evidence="1">Nucleus</location>
    </subcellularLocation>
</comment>
<organism evidence="9 10">
    <name type="scientific">Corynespora cassiicola Philippines</name>
    <dbReference type="NCBI Taxonomy" id="1448308"/>
    <lineage>
        <taxon>Eukaryota</taxon>
        <taxon>Fungi</taxon>
        <taxon>Dikarya</taxon>
        <taxon>Ascomycota</taxon>
        <taxon>Pezizomycotina</taxon>
        <taxon>Dothideomycetes</taxon>
        <taxon>Pleosporomycetidae</taxon>
        <taxon>Pleosporales</taxon>
        <taxon>Corynesporascaceae</taxon>
        <taxon>Corynespora</taxon>
    </lineage>
</organism>
<dbReference type="GO" id="GO:0005730">
    <property type="term" value="C:nucleolus"/>
    <property type="evidence" value="ECO:0007669"/>
    <property type="project" value="TreeGrafter"/>
</dbReference>
<dbReference type="SUPFAM" id="SSF54928">
    <property type="entry name" value="RNA-binding domain, RBD"/>
    <property type="match status" value="1"/>
</dbReference>
<dbReference type="SMART" id="SM00360">
    <property type="entry name" value="RRM"/>
    <property type="match status" value="2"/>
</dbReference>
<keyword evidence="5" id="KW-0539">Nucleus</keyword>
<evidence type="ECO:0000256" key="5">
    <source>
        <dbReference type="ARBA" id="ARBA00023242"/>
    </source>
</evidence>
<dbReference type="InterPro" id="IPR012677">
    <property type="entry name" value="Nucleotide-bd_a/b_plait_sf"/>
</dbReference>
<evidence type="ECO:0000313" key="9">
    <source>
        <dbReference type="EMBL" id="PSN71024.1"/>
    </source>
</evidence>
<dbReference type="OrthoDB" id="10259687at2759"/>
<keyword evidence="10" id="KW-1185">Reference proteome</keyword>
<evidence type="ECO:0000256" key="2">
    <source>
        <dbReference type="ARBA" id="ARBA00008363"/>
    </source>
</evidence>
<dbReference type="EMBL" id="KZ678131">
    <property type="protein sequence ID" value="PSN71024.1"/>
    <property type="molecule type" value="Genomic_DNA"/>
</dbReference>
<evidence type="ECO:0000256" key="6">
    <source>
        <dbReference type="PROSITE-ProRule" id="PRU00176"/>
    </source>
</evidence>
<dbReference type="PANTHER" id="PTHR48030:SF3">
    <property type="entry name" value="SPLICING FACTOR 3B SUBUNIT 4"/>
    <property type="match status" value="1"/>
</dbReference>
<dbReference type="GO" id="GO:0048026">
    <property type="term" value="P:positive regulation of mRNA splicing, via spliceosome"/>
    <property type="evidence" value="ECO:0007669"/>
    <property type="project" value="TreeGrafter"/>
</dbReference>
<dbReference type="FunFam" id="3.30.70.330:FF:000505">
    <property type="entry name" value="Splicing factor 3B subunit 4"/>
    <property type="match status" value="1"/>
</dbReference>
<dbReference type="PANTHER" id="PTHR48030">
    <property type="entry name" value="SPLICING FACTOR 3B SUBUNIT 4"/>
    <property type="match status" value="1"/>
</dbReference>
<dbReference type="InterPro" id="IPR000504">
    <property type="entry name" value="RRM_dom"/>
</dbReference>
<proteinExistence type="inferred from homology"/>
<comment type="similarity">
    <text evidence="2">Belongs to the SF3B4 family.</text>
</comment>
<dbReference type="PROSITE" id="PS50102">
    <property type="entry name" value="RRM"/>
    <property type="match status" value="2"/>
</dbReference>
<dbReference type="Gene3D" id="3.30.70.330">
    <property type="match status" value="2"/>
</dbReference>
<dbReference type="STRING" id="1448308.A0A2T2P013"/>
<dbReference type="GO" id="GO:0003723">
    <property type="term" value="F:RNA binding"/>
    <property type="evidence" value="ECO:0007669"/>
    <property type="project" value="UniProtKB-UniRule"/>
</dbReference>
<evidence type="ECO:0000259" key="8">
    <source>
        <dbReference type="PROSITE" id="PS50102"/>
    </source>
</evidence>
<feature type="compositionally biased region" description="Pro residues" evidence="7">
    <location>
        <begin position="270"/>
        <end position="313"/>
    </location>
</feature>
<dbReference type="InterPro" id="IPR052084">
    <property type="entry name" value="SF3B4_spliceosome_assoc"/>
</dbReference>
<evidence type="ECO:0000256" key="3">
    <source>
        <dbReference type="ARBA" id="ARBA00022737"/>
    </source>
</evidence>
<feature type="region of interest" description="Disordered" evidence="7">
    <location>
        <begin position="249"/>
        <end position="313"/>
    </location>
</feature>